<gene>
    <name evidence="1" type="ORF">LZT28_22540</name>
</gene>
<name>A0AAW5RS13_AERME</name>
<reference evidence="1" key="1">
    <citation type="submission" date="2022-01" db="EMBL/GenBank/DDBJ databases">
        <title>Comparison of Fish pathogen Aeromonas spp.</title>
        <authorList>
            <person name="Dubey S."/>
            <person name="Sorum H."/>
            <person name="Munangandu H.M."/>
        </authorList>
    </citation>
    <scope>NUCLEOTIDE SEQUENCE</scope>
    <source>
        <strain evidence="1">SD/21-15</strain>
    </source>
</reference>
<accession>A0AAW5RS13</accession>
<proteinExistence type="predicted"/>
<dbReference type="EMBL" id="JAJVCY010000107">
    <property type="protein sequence ID" value="MCV3290958.1"/>
    <property type="molecule type" value="Genomic_DNA"/>
</dbReference>
<organism evidence="1 2">
    <name type="scientific">Aeromonas media</name>
    <dbReference type="NCBI Taxonomy" id="651"/>
    <lineage>
        <taxon>Bacteria</taxon>
        <taxon>Pseudomonadati</taxon>
        <taxon>Pseudomonadota</taxon>
        <taxon>Gammaproteobacteria</taxon>
        <taxon>Aeromonadales</taxon>
        <taxon>Aeromonadaceae</taxon>
        <taxon>Aeromonas</taxon>
    </lineage>
</organism>
<comment type="caution">
    <text evidence="1">The sequence shown here is derived from an EMBL/GenBank/DDBJ whole genome shotgun (WGS) entry which is preliminary data.</text>
</comment>
<sequence>MLSDDKLDELEVLLEHFIGLVIRHSKNIATTLTYAVDNYFPVVPEFERHGEWFPLNHDSSERY</sequence>
<evidence type="ECO:0000313" key="1">
    <source>
        <dbReference type="EMBL" id="MCV3290958.1"/>
    </source>
</evidence>
<dbReference type="RefSeq" id="WP_263686702.1">
    <property type="nucleotide sequence ID" value="NZ_JAJVCY010000107.1"/>
</dbReference>
<protein>
    <submittedName>
        <fullName evidence="1">Uncharacterized protein</fullName>
    </submittedName>
</protein>
<evidence type="ECO:0000313" key="2">
    <source>
        <dbReference type="Proteomes" id="UP001208651"/>
    </source>
</evidence>
<dbReference type="AlphaFoldDB" id="A0AAW5RS13"/>
<dbReference type="Proteomes" id="UP001208651">
    <property type="component" value="Unassembled WGS sequence"/>
</dbReference>